<dbReference type="Pfam" id="PF00749">
    <property type="entry name" value="tRNA-synt_1c"/>
    <property type="match status" value="1"/>
</dbReference>
<evidence type="ECO:0000256" key="2">
    <source>
        <dbReference type="ARBA" id="ARBA00022490"/>
    </source>
</evidence>
<keyword evidence="4 9" id="KW-0547">Nucleotide-binding</keyword>
<dbReference type="InterPro" id="IPR049437">
    <property type="entry name" value="tRNA-synt_1c_C2"/>
</dbReference>
<dbReference type="STRING" id="762983.HMPREF9444_02029"/>
<dbReference type="InterPro" id="IPR004514">
    <property type="entry name" value="Gln-tRNA-synth"/>
</dbReference>
<dbReference type="PRINTS" id="PR00987">
    <property type="entry name" value="TRNASYNTHGLU"/>
</dbReference>
<dbReference type="HOGENOM" id="CLU_001882_2_3_6"/>
<dbReference type="InterPro" id="IPR014729">
    <property type="entry name" value="Rossmann-like_a/b/a_fold"/>
</dbReference>
<evidence type="ECO:0000256" key="7">
    <source>
        <dbReference type="ARBA" id="ARBA00023146"/>
    </source>
</evidence>
<dbReference type="GO" id="GO:0004819">
    <property type="term" value="F:glutamine-tRNA ligase activity"/>
    <property type="evidence" value="ECO:0007669"/>
    <property type="project" value="UniProtKB-UniRule"/>
</dbReference>
<keyword evidence="3 9" id="KW-0436">Ligase</keyword>
<protein>
    <recommendedName>
        <fullName evidence="9">Glutamine--tRNA ligase</fullName>
        <ecNumber evidence="9">6.1.1.18</ecNumber>
    </recommendedName>
    <alternativeName>
        <fullName evidence="9">Glutaminyl-tRNA synthetase</fullName>
        <shortName evidence="9">GlnRS</shortName>
    </alternativeName>
</protein>
<dbReference type="GO" id="GO:0006424">
    <property type="term" value="P:glutamyl-tRNA aminoacylation"/>
    <property type="evidence" value="ECO:0007669"/>
    <property type="project" value="UniProtKB-UniRule"/>
</dbReference>
<dbReference type="InterPro" id="IPR000924">
    <property type="entry name" value="Glu/Gln-tRNA-synth"/>
</dbReference>
<dbReference type="SUPFAM" id="SSF52374">
    <property type="entry name" value="Nucleotidylyl transferase"/>
    <property type="match status" value="1"/>
</dbReference>
<comment type="subunit">
    <text evidence="9">Monomer.</text>
</comment>
<dbReference type="FunFam" id="3.40.50.620:FF:000037">
    <property type="entry name" value="Glutamine--tRNA ligase cytoplasmic"/>
    <property type="match status" value="1"/>
</dbReference>
<keyword evidence="2 9" id="KW-0963">Cytoplasm</keyword>
<name>E8LMN5_SUCHY</name>
<feature type="binding site" evidence="9">
    <location>
        <position position="77"/>
    </location>
    <ligand>
        <name>L-glutamine</name>
        <dbReference type="ChEBI" id="CHEBI:58359"/>
    </ligand>
</feature>
<feature type="domain" description="Glutamyl/glutaminyl-tRNA synthetase class Ib catalytic" evidence="11">
    <location>
        <begin position="38"/>
        <end position="347"/>
    </location>
</feature>
<keyword evidence="7 9" id="KW-0030">Aminoacyl-tRNA synthetase</keyword>
<dbReference type="Gene3D" id="3.90.800.10">
    <property type="entry name" value="Glutamyl-tRNA Synthetase, Domain 3"/>
    <property type="match status" value="1"/>
</dbReference>
<comment type="subcellular location">
    <subcellularLocation>
        <location evidence="9">Cytoplasm</location>
    </subcellularLocation>
</comment>
<dbReference type="InterPro" id="IPR020059">
    <property type="entry name" value="Glu/Gln-tRNA-synth_Ib_codon-bd"/>
</dbReference>
<evidence type="ECO:0000256" key="10">
    <source>
        <dbReference type="RuleBase" id="RU363037"/>
    </source>
</evidence>
<dbReference type="InterPro" id="IPR020058">
    <property type="entry name" value="Glu/Gln-tRNA-synth_Ib_cat-dom"/>
</dbReference>
<evidence type="ECO:0000256" key="6">
    <source>
        <dbReference type="ARBA" id="ARBA00022917"/>
    </source>
</evidence>
<evidence type="ECO:0000259" key="12">
    <source>
        <dbReference type="Pfam" id="PF03950"/>
    </source>
</evidence>
<comment type="caution">
    <text evidence="9">Lacks conserved residue(s) required for the propagation of feature annotation.</text>
</comment>
<dbReference type="PROSITE" id="PS00178">
    <property type="entry name" value="AA_TRNA_LIGASE_I"/>
    <property type="match status" value="1"/>
</dbReference>
<evidence type="ECO:0000313" key="15">
    <source>
        <dbReference type="Proteomes" id="UP000018458"/>
    </source>
</evidence>
<dbReference type="InterPro" id="IPR050132">
    <property type="entry name" value="Gln/Glu-tRNA_Ligase"/>
</dbReference>
<dbReference type="InterPro" id="IPR022861">
    <property type="entry name" value="Gln_tRNA_ligase_bac"/>
</dbReference>
<dbReference type="Proteomes" id="UP000018458">
    <property type="component" value="Unassembled WGS sequence"/>
</dbReference>
<comment type="similarity">
    <text evidence="1 9 10">Belongs to the class-I aminoacyl-tRNA synthetase family.</text>
</comment>
<evidence type="ECO:0000259" key="11">
    <source>
        <dbReference type="Pfam" id="PF00749"/>
    </source>
</evidence>
<dbReference type="EMBL" id="AEVO01000143">
    <property type="protein sequence ID" value="EFY06219.1"/>
    <property type="molecule type" value="Genomic_DNA"/>
</dbReference>
<dbReference type="InterPro" id="IPR001412">
    <property type="entry name" value="aa-tRNA-synth_I_CS"/>
</dbReference>
<dbReference type="GO" id="GO:0005829">
    <property type="term" value="C:cytosol"/>
    <property type="evidence" value="ECO:0007669"/>
    <property type="project" value="TreeGrafter"/>
</dbReference>
<dbReference type="PANTHER" id="PTHR43097:SF5">
    <property type="entry name" value="GLUTAMATE--TRNA LIGASE"/>
    <property type="match status" value="1"/>
</dbReference>
<proteinExistence type="inferred from homology"/>
<dbReference type="AlphaFoldDB" id="E8LMN5"/>
<organism evidence="14 15">
    <name type="scientific">Succinatimonas hippei (strain DSM 22608 / JCM 16073 / KCTC 15190 / YIT 12066)</name>
    <dbReference type="NCBI Taxonomy" id="762983"/>
    <lineage>
        <taxon>Bacteria</taxon>
        <taxon>Pseudomonadati</taxon>
        <taxon>Pseudomonadota</taxon>
        <taxon>Gammaproteobacteria</taxon>
        <taxon>Aeromonadales</taxon>
        <taxon>Succinivibrionaceae</taxon>
        <taxon>Succinatimonas</taxon>
    </lineage>
</organism>
<dbReference type="EC" id="6.1.1.18" evidence="9"/>
<dbReference type="FunFam" id="1.10.1160.10:FF:000001">
    <property type="entry name" value="Glutamine--tRNA ligase"/>
    <property type="match status" value="1"/>
</dbReference>
<evidence type="ECO:0000313" key="14">
    <source>
        <dbReference type="EMBL" id="EFY06219.1"/>
    </source>
</evidence>
<evidence type="ECO:0000256" key="4">
    <source>
        <dbReference type="ARBA" id="ARBA00022741"/>
    </source>
</evidence>
<evidence type="ECO:0000256" key="3">
    <source>
        <dbReference type="ARBA" id="ARBA00022598"/>
    </source>
</evidence>
<feature type="domain" description="Glutamyl/glutaminyl-tRNA synthetase class Ib anti-codon binding" evidence="12">
    <location>
        <begin position="350"/>
        <end position="450"/>
    </location>
</feature>
<keyword evidence="6 9" id="KW-0648">Protein biosynthesis</keyword>
<dbReference type="GO" id="GO:0005524">
    <property type="term" value="F:ATP binding"/>
    <property type="evidence" value="ECO:0007669"/>
    <property type="project" value="UniProtKB-UniRule"/>
</dbReference>
<dbReference type="NCBIfam" id="TIGR00440">
    <property type="entry name" value="glnS"/>
    <property type="match status" value="1"/>
</dbReference>
<dbReference type="Pfam" id="PF03950">
    <property type="entry name" value="tRNA-synt_1c_C"/>
    <property type="match status" value="1"/>
</dbReference>
<evidence type="ECO:0000256" key="1">
    <source>
        <dbReference type="ARBA" id="ARBA00005594"/>
    </source>
</evidence>
<feature type="short sequence motif" description="'KMSKS' region" evidence="9">
    <location>
        <begin position="278"/>
        <end position="282"/>
    </location>
</feature>
<feature type="binding site" evidence="9">
    <location>
        <begin position="45"/>
        <end position="47"/>
    </location>
    <ligand>
        <name>ATP</name>
        <dbReference type="ChEBI" id="CHEBI:30616"/>
    </ligand>
</feature>
<dbReference type="Gene3D" id="2.40.240.10">
    <property type="entry name" value="Ribosomal Protein L25, Chain P"/>
    <property type="match status" value="2"/>
</dbReference>
<comment type="catalytic activity">
    <reaction evidence="8 9">
        <text>tRNA(Gln) + L-glutamine + ATP = L-glutaminyl-tRNA(Gln) + AMP + diphosphate</text>
        <dbReference type="Rhea" id="RHEA:20121"/>
        <dbReference type="Rhea" id="RHEA-COMP:9662"/>
        <dbReference type="Rhea" id="RHEA-COMP:9681"/>
        <dbReference type="ChEBI" id="CHEBI:30616"/>
        <dbReference type="ChEBI" id="CHEBI:33019"/>
        <dbReference type="ChEBI" id="CHEBI:58359"/>
        <dbReference type="ChEBI" id="CHEBI:78442"/>
        <dbReference type="ChEBI" id="CHEBI:78521"/>
        <dbReference type="ChEBI" id="CHEBI:456215"/>
        <dbReference type="EC" id="6.1.1.18"/>
    </reaction>
</comment>
<dbReference type="NCBIfam" id="NF011291">
    <property type="entry name" value="PRK14703.1"/>
    <property type="match status" value="1"/>
</dbReference>
<dbReference type="FunFam" id="3.90.800.10:FF:000001">
    <property type="entry name" value="Glutamine--tRNA ligase"/>
    <property type="match status" value="1"/>
</dbReference>
<evidence type="ECO:0000259" key="13">
    <source>
        <dbReference type="Pfam" id="PF20974"/>
    </source>
</evidence>
<dbReference type="HAMAP" id="MF_00126">
    <property type="entry name" value="Gln_tRNA_synth"/>
    <property type="match status" value="1"/>
</dbReference>
<comment type="caution">
    <text evidence="14">The sequence shown here is derived from an EMBL/GenBank/DDBJ whole genome shotgun (WGS) entry which is preliminary data.</text>
</comment>
<feature type="binding site" evidence="9">
    <location>
        <begin position="51"/>
        <end position="57"/>
    </location>
    <ligand>
        <name>ATP</name>
        <dbReference type="ChEBI" id="CHEBI:30616"/>
    </ligand>
</feature>
<gene>
    <name evidence="9 14" type="primary">glnS</name>
    <name evidence="14" type="ORF">HMPREF9444_02029</name>
</gene>
<dbReference type="PANTHER" id="PTHR43097">
    <property type="entry name" value="GLUTAMINE-TRNA LIGASE"/>
    <property type="match status" value="1"/>
</dbReference>
<dbReference type="GO" id="GO:0006425">
    <property type="term" value="P:glutaminyl-tRNA aminoacylation"/>
    <property type="evidence" value="ECO:0007669"/>
    <property type="project" value="UniProtKB-UniRule"/>
</dbReference>
<evidence type="ECO:0000256" key="5">
    <source>
        <dbReference type="ARBA" id="ARBA00022840"/>
    </source>
</evidence>
<dbReference type="InterPro" id="IPR020061">
    <property type="entry name" value="Glu_tRNA_lig_a-bdl"/>
</dbReference>
<accession>E8LMN5</accession>
<feature type="binding site" evidence="9">
    <location>
        <begin position="271"/>
        <end position="272"/>
    </location>
    <ligand>
        <name>ATP</name>
        <dbReference type="ChEBI" id="CHEBI:30616"/>
    </ligand>
</feature>
<feature type="domain" description="tRNA synthetases class I (E and Q) anti-codon binding" evidence="13">
    <location>
        <begin position="468"/>
        <end position="540"/>
    </location>
</feature>
<sequence length="566" mass="64773">MFFGAAMEDKKVNEERIPRNFITDIIDEDLKEGRVTNIATRFPPEPNGYLHIGHAKSICLNFGLARDYNGTCNLRFDDTNPVKEDLEYIRSIERDVKWLGFSWSGEVRHSSDYFDRLYGYALELINKGLAYVDELSPEEIREYRGTLKEPGRDSPYRYRSVEENLALFEKMKNGGFEEGKACLRAKIDMSSPFICMRDPVIYRVRFASHALTGDKWCIYPMYDFTHCISDAIEGITHSICTLEFQDNRRLYDWVLDHISIEARPHQYEMSRLNLEYSLTSKRKLNLLVEKGLVDGWDDPRLTTISGLRRRGYTPASIREFCRRIGVTKQENTVEMSALETCVRDDLNTKAPRALAVLHPIKLVIDNFGEDGVTVDKVTVPNHPEKEDLGSRELSLSKELFIDAADFREQANKQYKRLKLGYEVRLRHAYIVKAVSCEKDENGNVTCVHVEAVPNSIGTDVEGHKPKGVIHWVNANDCYRGQVCLYGRLFKVPNPGAEEDFLACVDENSKEIIKDAALESSLKNAKVGDSFQFEREGYFCVESKDFVEGAPVFNLTVALRDNKKTQA</sequence>
<dbReference type="InterPro" id="IPR011035">
    <property type="entry name" value="Ribosomal_bL25/Gln-tRNA_synth"/>
</dbReference>
<reference evidence="14 15" key="1">
    <citation type="submission" date="2011-01" db="EMBL/GenBank/DDBJ databases">
        <authorList>
            <person name="Weinstock G."/>
            <person name="Sodergren E."/>
            <person name="Clifton S."/>
            <person name="Fulton L."/>
            <person name="Fulton B."/>
            <person name="Courtney L."/>
            <person name="Fronick C."/>
            <person name="Harrison M."/>
            <person name="Strong C."/>
            <person name="Farmer C."/>
            <person name="Delahaunty K."/>
            <person name="Markovic C."/>
            <person name="Hall O."/>
            <person name="Minx P."/>
            <person name="Tomlinson C."/>
            <person name="Mitreva M."/>
            <person name="Hou S."/>
            <person name="Chen J."/>
            <person name="Wollam A."/>
            <person name="Pepin K.H."/>
            <person name="Johnson M."/>
            <person name="Bhonagiri V."/>
            <person name="Zhang X."/>
            <person name="Suruliraj S."/>
            <person name="Warren W."/>
            <person name="Chinwalla A."/>
            <person name="Mardis E.R."/>
            <person name="Wilson R.K."/>
        </authorList>
    </citation>
    <scope>NUCLEOTIDE SEQUENCE [LARGE SCALE GENOMIC DNA]</scope>
    <source>
        <strain evidence="15">DSM 22608 / JCM 16073 / KCTC 15190 / YIT 12066</strain>
    </source>
</reference>
<dbReference type="Pfam" id="PF20974">
    <property type="entry name" value="tRNA-synt_1c_C2"/>
    <property type="match status" value="1"/>
</dbReference>
<keyword evidence="15" id="KW-1185">Reference proteome</keyword>
<dbReference type="CDD" id="cd00807">
    <property type="entry name" value="GlnRS_core"/>
    <property type="match status" value="1"/>
</dbReference>
<dbReference type="SUPFAM" id="SSF50715">
    <property type="entry name" value="Ribosomal protein L25-like"/>
    <property type="match status" value="1"/>
</dbReference>
<evidence type="ECO:0000256" key="9">
    <source>
        <dbReference type="HAMAP-Rule" id="MF_00126"/>
    </source>
</evidence>
<feature type="binding site" evidence="9">
    <location>
        <position position="241"/>
    </location>
    <ligand>
        <name>ATP</name>
        <dbReference type="ChEBI" id="CHEBI:30616"/>
    </ligand>
</feature>
<feature type="binding site" evidence="9">
    <location>
        <position position="222"/>
    </location>
    <ligand>
        <name>L-glutamine</name>
        <dbReference type="ChEBI" id="CHEBI:58359"/>
    </ligand>
</feature>
<keyword evidence="5 9" id="KW-0067">ATP-binding</keyword>
<feature type="short sequence motif" description="'HIGH' region" evidence="9">
    <location>
        <begin position="44"/>
        <end position="54"/>
    </location>
</feature>
<dbReference type="Gene3D" id="1.10.1160.10">
    <property type="entry name" value="Glutamyl-trna Synthetase, Domain 2"/>
    <property type="match status" value="1"/>
</dbReference>
<dbReference type="Gene3D" id="3.40.50.620">
    <property type="entry name" value="HUPs"/>
    <property type="match status" value="1"/>
</dbReference>
<dbReference type="eggNOG" id="COG0008">
    <property type="taxonomic scope" value="Bacteria"/>
</dbReference>
<evidence type="ECO:0000256" key="8">
    <source>
        <dbReference type="ARBA" id="ARBA00048270"/>
    </source>
</evidence>
<dbReference type="InterPro" id="IPR020056">
    <property type="entry name" value="Rbsml_bL25/Gln-tRNA_synth_N"/>
</dbReference>